<evidence type="ECO:0000256" key="1">
    <source>
        <dbReference type="SAM" id="MobiDB-lite"/>
    </source>
</evidence>
<proteinExistence type="predicted"/>
<evidence type="ECO:0000313" key="3">
    <source>
        <dbReference type="EMBL" id="MBB6347143.1"/>
    </source>
</evidence>
<dbReference type="InterPro" id="IPR025161">
    <property type="entry name" value="IS402-like_dom"/>
</dbReference>
<dbReference type="Proteomes" id="UP000583800">
    <property type="component" value="Unassembled WGS sequence"/>
</dbReference>
<gene>
    <name evidence="3" type="ORF">FHU36_003688</name>
</gene>
<name>A0A7X0C2A8_9ACTN</name>
<organism evidence="3 4">
    <name type="scientific">Nonomuraea muscovyensis</name>
    <dbReference type="NCBI Taxonomy" id="1124761"/>
    <lineage>
        <taxon>Bacteria</taxon>
        <taxon>Bacillati</taxon>
        <taxon>Actinomycetota</taxon>
        <taxon>Actinomycetes</taxon>
        <taxon>Streptosporangiales</taxon>
        <taxon>Streptosporangiaceae</taxon>
        <taxon>Nonomuraea</taxon>
    </lineage>
</organism>
<feature type="domain" description="Insertion element IS402-like" evidence="2">
    <location>
        <begin position="1"/>
        <end position="64"/>
    </location>
</feature>
<comment type="caution">
    <text evidence="3">The sequence shown here is derived from an EMBL/GenBank/DDBJ whole genome shotgun (WGS) entry which is preliminary data.</text>
</comment>
<dbReference type="Pfam" id="PF13340">
    <property type="entry name" value="DUF4096"/>
    <property type="match status" value="1"/>
</dbReference>
<evidence type="ECO:0000313" key="4">
    <source>
        <dbReference type="Proteomes" id="UP000583800"/>
    </source>
</evidence>
<feature type="region of interest" description="Disordered" evidence="1">
    <location>
        <begin position="115"/>
        <end position="155"/>
    </location>
</feature>
<sequence length="155" mass="16706">MIEPHLPLGERGPIPDLRQQFDAVMWRFRTGSPWRDLPAEYRPWSTVYDRFRSWATTGVFEQLMQTVIAEAAARGQVDLDLVSVDSTTARAHHHAAGMVVDGELMTALEKAADEERGLHLRGKSPRTASPATATATATAGSVPDAGGYDCGAGSG</sequence>
<dbReference type="EMBL" id="JACHJB010000002">
    <property type="protein sequence ID" value="MBB6347143.1"/>
    <property type="molecule type" value="Genomic_DNA"/>
</dbReference>
<protein>
    <submittedName>
        <fullName evidence="3">Transposase</fullName>
    </submittedName>
</protein>
<dbReference type="PANTHER" id="PTHR46637:SF1">
    <property type="entry name" value="BLL5188 PROTEIN"/>
    <property type="match status" value="1"/>
</dbReference>
<dbReference type="AlphaFoldDB" id="A0A7X0C2A8"/>
<evidence type="ECO:0000259" key="2">
    <source>
        <dbReference type="Pfam" id="PF13340"/>
    </source>
</evidence>
<accession>A0A7X0C2A8</accession>
<feature type="compositionally biased region" description="Low complexity" evidence="1">
    <location>
        <begin position="127"/>
        <end position="139"/>
    </location>
</feature>
<dbReference type="InterPro" id="IPR052909">
    <property type="entry name" value="Transposase_6_like"/>
</dbReference>
<dbReference type="PANTHER" id="PTHR46637">
    <property type="entry name" value="TIS1421-TRANSPOSASE PROTEIN A"/>
    <property type="match status" value="1"/>
</dbReference>
<reference evidence="3 4" key="1">
    <citation type="submission" date="2020-08" db="EMBL/GenBank/DDBJ databases">
        <title>Sequencing the genomes of 1000 actinobacteria strains.</title>
        <authorList>
            <person name="Klenk H.-P."/>
        </authorList>
    </citation>
    <scope>NUCLEOTIDE SEQUENCE [LARGE SCALE GENOMIC DNA]</scope>
    <source>
        <strain evidence="3 4">DSM 45913</strain>
    </source>
</reference>
<keyword evidence="4" id="KW-1185">Reference proteome</keyword>